<dbReference type="InterPro" id="IPR007278">
    <property type="entry name" value="DUF397"/>
</dbReference>
<evidence type="ECO:0000313" key="2">
    <source>
        <dbReference type="EMBL" id="RQX13529.1"/>
    </source>
</evidence>
<protein>
    <recommendedName>
        <fullName evidence="1">DUF397 domain-containing protein</fullName>
    </recommendedName>
</protein>
<dbReference type="Proteomes" id="UP000278981">
    <property type="component" value="Unassembled WGS sequence"/>
</dbReference>
<name>A0A3N9XL53_9ACTN</name>
<sequence>MVRDGVWRKSTRSGGEGNCVEVAGFAETVGVRDSKDRQGPTLTFTESVWTAFVASTNWPRHTGRSRLRSLTCTAAPSSWPAPKAAGFVGSTALT</sequence>
<dbReference type="OrthoDB" id="4560027at2"/>
<evidence type="ECO:0000313" key="3">
    <source>
        <dbReference type="Proteomes" id="UP000278981"/>
    </source>
</evidence>
<evidence type="ECO:0000259" key="1">
    <source>
        <dbReference type="Pfam" id="PF04149"/>
    </source>
</evidence>
<dbReference type="AlphaFoldDB" id="A0A3N9XL53"/>
<dbReference type="Pfam" id="PF04149">
    <property type="entry name" value="DUF397"/>
    <property type="match status" value="1"/>
</dbReference>
<feature type="domain" description="DUF397" evidence="1">
    <location>
        <begin position="6"/>
        <end position="55"/>
    </location>
</feature>
<proteinExistence type="predicted"/>
<reference evidence="2 3" key="1">
    <citation type="submission" date="2018-04" db="EMBL/GenBank/DDBJ databases">
        <title>Micromonosporas from Atacama Desert.</title>
        <authorList>
            <person name="Carro L."/>
            <person name="Klenk H.-P."/>
            <person name="Goodfellow M."/>
        </authorList>
    </citation>
    <scope>NUCLEOTIDE SEQUENCE [LARGE SCALE GENOMIC DNA]</scope>
    <source>
        <strain evidence="2 3">LB19</strain>
    </source>
</reference>
<comment type="caution">
    <text evidence="2">The sequence shown here is derived from an EMBL/GenBank/DDBJ whole genome shotgun (WGS) entry which is preliminary data.</text>
</comment>
<gene>
    <name evidence="2" type="ORF">DDE19_25540</name>
</gene>
<organism evidence="2 3">
    <name type="scientific">Micromonospora ureilytica</name>
    <dbReference type="NCBI Taxonomy" id="709868"/>
    <lineage>
        <taxon>Bacteria</taxon>
        <taxon>Bacillati</taxon>
        <taxon>Actinomycetota</taxon>
        <taxon>Actinomycetes</taxon>
        <taxon>Micromonosporales</taxon>
        <taxon>Micromonosporaceae</taxon>
        <taxon>Micromonospora</taxon>
    </lineage>
</organism>
<dbReference type="EMBL" id="QDGB01000324">
    <property type="protein sequence ID" value="RQX13529.1"/>
    <property type="molecule type" value="Genomic_DNA"/>
</dbReference>
<accession>A0A3N9XL53</accession>